<comment type="subcellular location">
    <subcellularLocation>
        <location evidence="2">Cytoplasm</location>
    </subcellularLocation>
    <subcellularLocation>
        <location evidence="1">Nucleus</location>
    </subcellularLocation>
</comment>
<feature type="region of interest" description="Disordered" evidence="6">
    <location>
        <begin position="277"/>
        <end position="298"/>
    </location>
</feature>
<dbReference type="Proteomes" id="UP000807342">
    <property type="component" value="Unassembled WGS sequence"/>
</dbReference>
<feature type="region of interest" description="Disordered" evidence="6">
    <location>
        <begin position="119"/>
        <end position="142"/>
    </location>
</feature>
<evidence type="ECO:0000256" key="3">
    <source>
        <dbReference type="ARBA" id="ARBA00022490"/>
    </source>
</evidence>
<dbReference type="GO" id="GO:0061133">
    <property type="term" value="F:endopeptidase activator activity"/>
    <property type="evidence" value="ECO:0007669"/>
    <property type="project" value="TreeGrafter"/>
</dbReference>
<feature type="compositionally biased region" description="Low complexity" evidence="6">
    <location>
        <begin position="123"/>
        <end position="142"/>
    </location>
</feature>
<evidence type="ECO:0000256" key="6">
    <source>
        <dbReference type="SAM" id="MobiDB-lite"/>
    </source>
</evidence>
<keyword evidence="5" id="KW-0539">Nucleus</keyword>
<dbReference type="Gene3D" id="1.10.2020.20">
    <property type="match status" value="1"/>
</dbReference>
<dbReference type="OrthoDB" id="340431at2759"/>
<evidence type="ECO:0000313" key="10">
    <source>
        <dbReference type="Proteomes" id="UP000807342"/>
    </source>
</evidence>
<dbReference type="PROSITE" id="PS51916">
    <property type="entry name" value="DEUBAD"/>
    <property type="match status" value="1"/>
</dbReference>
<name>A0A9P5XSR6_9AGAR</name>
<evidence type="ECO:0000256" key="5">
    <source>
        <dbReference type="ARBA" id="ARBA00023242"/>
    </source>
</evidence>
<dbReference type="EMBL" id="MU151052">
    <property type="protein sequence ID" value="KAF9454741.1"/>
    <property type="molecule type" value="Genomic_DNA"/>
</dbReference>
<feature type="domain" description="Pru" evidence="8">
    <location>
        <begin position="2"/>
        <end position="116"/>
    </location>
</feature>
<feature type="domain" description="DEUBAD" evidence="7">
    <location>
        <begin position="177"/>
        <end position="285"/>
    </location>
</feature>
<keyword evidence="10" id="KW-1185">Reference proteome</keyword>
<evidence type="ECO:0000256" key="2">
    <source>
        <dbReference type="ARBA" id="ARBA00004496"/>
    </source>
</evidence>
<evidence type="ECO:0000259" key="8">
    <source>
        <dbReference type="PROSITE" id="PS51917"/>
    </source>
</evidence>
<dbReference type="GO" id="GO:0005737">
    <property type="term" value="C:cytoplasm"/>
    <property type="evidence" value="ECO:0007669"/>
    <property type="project" value="UniProtKB-SubCell"/>
</dbReference>
<evidence type="ECO:0000313" key="9">
    <source>
        <dbReference type="EMBL" id="KAF9454741.1"/>
    </source>
</evidence>
<dbReference type="InterPro" id="IPR044867">
    <property type="entry name" value="DEUBAD_dom"/>
</dbReference>
<dbReference type="InterPro" id="IPR044868">
    <property type="entry name" value="Rpn13/ADRM1_Pru"/>
</dbReference>
<dbReference type="InterPro" id="IPR006773">
    <property type="entry name" value="Rpn13/ADRM1"/>
</dbReference>
<evidence type="ECO:0000259" key="7">
    <source>
        <dbReference type="PROSITE" id="PS51916"/>
    </source>
</evidence>
<dbReference type="InterPro" id="IPR038633">
    <property type="entry name" value="Rpn13/ADRM1_Pru_sf"/>
</dbReference>
<proteinExistence type="predicted"/>
<evidence type="ECO:0000256" key="1">
    <source>
        <dbReference type="ARBA" id="ARBA00004123"/>
    </source>
</evidence>
<organism evidence="9 10">
    <name type="scientific">Macrolepiota fuliginosa MF-IS2</name>
    <dbReference type="NCBI Taxonomy" id="1400762"/>
    <lineage>
        <taxon>Eukaryota</taxon>
        <taxon>Fungi</taxon>
        <taxon>Dikarya</taxon>
        <taxon>Basidiomycota</taxon>
        <taxon>Agaricomycotina</taxon>
        <taxon>Agaricomycetes</taxon>
        <taxon>Agaricomycetidae</taxon>
        <taxon>Agaricales</taxon>
        <taxon>Agaricineae</taxon>
        <taxon>Agaricaceae</taxon>
        <taxon>Macrolepiota</taxon>
    </lineage>
</organism>
<dbReference type="GO" id="GO:0005634">
    <property type="term" value="C:nucleus"/>
    <property type="evidence" value="ECO:0007669"/>
    <property type="project" value="UniProtKB-SubCell"/>
</dbReference>
<evidence type="ECO:0000256" key="4">
    <source>
        <dbReference type="ARBA" id="ARBA00022942"/>
    </source>
</evidence>
<reference evidence="9" key="1">
    <citation type="submission" date="2020-11" db="EMBL/GenBank/DDBJ databases">
        <authorList>
            <consortium name="DOE Joint Genome Institute"/>
            <person name="Ahrendt S."/>
            <person name="Riley R."/>
            <person name="Andreopoulos W."/>
            <person name="Labutti K."/>
            <person name="Pangilinan J."/>
            <person name="Ruiz-Duenas F.J."/>
            <person name="Barrasa J.M."/>
            <person name="Sanchez-Garcia M."/>
            <person name="Camarero S."/>
            <person name="Miyauchi S."/>
            <person name="Serrano A."/>
            <person name="Linde D."/>
            <person name="Babiker R."/>
            <person name="Drula E."/>
            <person name="Ayuso-Fernandez I."/>
            <person name="Pacheco R."/>
            <person name="Padilla G."/>
            <person name="Ferreira P."/>
            <person name="Barriuso J."/>
            <person name="Kellner H."/>
            <person name="Castanera R."/>
            <person name="Alfaro M."/>
            <person name="Ramirez L."/>
            <person name="Pisabarro A.G."/>
            <person name="Kuo A."/>
            <person name="Tritt A."/>
            <person name="Lipzen A."/>
            <person name="He G."/>
            <person name="Yan M."/>
            <person name="Ng V."/>
            <person name="Cullen D."/>
            <person name="Martin F."/>
            <person name="Rosso M.-N."/>
            <person name="Henrissat B."/>
            <person name="Hibbett D."/>
            <person name="Martinez A.T."/>
            <person name="Grigoriev I.V."/>
        </authorList>
    </citation>
    <scope>NUCLEOTIDE SEQUENCE</scope>
    <source>
        <strain evidence="9">MF-IS2</strain>
    </source>
</reference>
<sequence>MSDSDTLLAFKAGRAFRSEGTNTIVPSPTKGVVLLINGDDGLLHFQWKNRVSGQIEEDLILFPSDASFVKVTQSPGRVYVLKFSSSNQRHFFWMQDASSTRDDEFVNNLNGLLEDPDYQVQWSTPSSQPQAPASSSTAASASVPAAQSASTGFQATPEQIAALSNALSSFQTRNALAGATPPELALTDILTPANIAPLFTSHPELVPTLFPHLPPDLPTPPSPETLQRVISSPHFRAAVFSLDQGLRTGLLGGFVRSLGLPEEAGTGILPFLRAIQEQADRERSGSGGGGPSDSMDTD</sequence>
<keyword evidence="3" id="KW-0963">Cytoplasm</keyword>
<gene>
    <name evidence="9" type="ORF">P691DRAFT_716534</name>
</gene>
<dbReference type="Pfam" id="PF04683">
    <property type="entry name" value="Rpn13_ADRM1_Pru"/>
    <property type="match status" value="1"/>
</dbReference>
<accession>A0A9P5XSR6</accession>
<dbReference type="AlphaFoldDB" id="A0A9P5XSR6"/>
<dbReference type="GO" id="GO:0008541">
    <property type="term" value="C:proteasome regulatory particle, lid subcomplex"/>
    <property type="evidence" value="ECO:0007669"/>
    <property type="project" value="TreeGrafter"/>
</dbReference>
<dbReference type="GO" id="GO:0070628">
    <property type="term" value="F:proteasome binding"/>
    <property type="evidence" value="ECO:0007669"/>
    <property type="project" value="TreeGrafter"/>
</dbReference>
<dbReference type="FunFam" id="2.30.29.70:FF:000001">
    <property type="entry name" value="Proteasomal ubiquitin receptor ADRM1"/>
    <property type="match status" value="1"/>
</dbReference>
<dbReference type="PANTHER" id="PTHR12225">
    <property type="entry name" value="ADHESION REGULATING MOLECULE 1 110 KDA CELL MEMBRANE GLYCOPROTEIN"/>
    <property type="match status" value="1"/>
</dbReference>
<comment type="caution">
    <text evidence="9">The sequence shown here is derived from an EMBL/GenBank/DDBJ whole genome shotgun (WGS) entry which is preliminary data.</text>
</comment>
<dbReference type="CDD" id="cd13314">
    <property type="entry name" value="PH_Rpn13"/>
    <property type="match status" value="1"/>
</dbReference>
<protein>
    <submittedName>
        <fullName evidence="9">Adhesion regulating molecule</fullName>
    </submittedName>
</protein>
<dbReference type="InterPro" id="IPR032368">
    <property type="entry name" value="RPN13_DEUBAD"/>
</dbReference>
<dbReference type="PANTHER" id="PTHR12225:SF0">
    <property type="entry name" value="PROTEASOMAL UBIQUITIN RECEPTOR ADRM1"/>
    <property type="match status" value="1"/>
</dbReference>
<dbReference type="InterPro" id="IPR038108">
    <property type="entry name" value="RPN13_DEUBAD_sf"/>
</dbReference>
<dbReference type="Pfam" id="PF16550">
    <property type="entry name" value="RPN13_C"/>
    <property type="match status" value="1"/>
</dbReference>
<dbReference type="PROSITE" id="PS51917">
    <property type="entry name" value="PRU"/>
    <property type="match status" value="1"/>
</dbReference>
<dbReference type="Gene3D" id="2.30.29.70">
    <property type="entry name" value="Proteasomal ubiquitin receptor Rpn13/ADRM1"/>
    <property type="match status" value="1"/>
</dbReference>
<keyword evidence="4" id="KW-0647">Proteasome</keyword>